<evidence type="ECO:0000256" key="10">
    <source>
        <dbReference type="ARBA" id="ARBA00022989"/>
    </source>
</evidence>
<keyword evidence="7 17" id="KW-0378">Hydrolase</keyword>
<comment type="miscellaneous">
    <text evidence="17">Bacitracin is thought to be involved in the inhibition of peptidoglycan synthesis by sequestering undecaprenyl diphosphate, thereby reducing the pool of lipid carrier available.</text>
</comment>
<comment type="subcellular location">
    <subcellularLocation>
        <location evidence="1 17">Cell membrane</location>
        <topology evidence="1 17">Multi-pass membrane protein</topology>
    </subcellularLocation>
</comment>
<dbReference type="Pfam" id="PF02673">
    <property type="entry name" value="BacA"/>
    <property type="match status" value="1"/>
</dbReference>
<accession>A0A1Q6R4M3</accession>
<keyword evidence="6 17" id="KW-0812">Transmembrane</keyword>
<comment type="caution">
    <text evidence="18">The sequence shown here is derived from an EMBL/GenBank/DDBJ whole genome shotgun (WGS) entry which is preliminary data.</text>
</comment>
<dbReference type="InterPro" id="IPR003824">
    <property type="entry name" value="UppP"/>
</dbReference>
<evidence type="ECO:0000256" key="11">
    <source>
        <dbReference type="ARBA" id="ARBA00023136"/>
    </source>
</evidence>
<keyword evidence="8 17" id="KW-0133">Cell shape</keyword>
<dbReference type="HAMAP" id="MF_01006">
    <property type="entry name" value="Undec_diphosphatase"/>
    <property type="match status" value="1"/>
</dbReference>
<evidence type="ECO:0000256" key="2">
    <source>
        <dbReference type="ARBA" id="ARBA00010621"/>
    </source>
</evidence>
<dbReference type="EC" id="3.6.1.27" evidence="3 17"/>
<comment type="similarity">
    <text evidence="2 17">Belongs to the UppP family.</text>
</comment>
<keyword evidence="11 17" id="KW-0472">Membrane</keyword>
<dbReference type="GO" id="GO:0008360">
    <property type="term" value="P:regulation of cell shape"/>
    <property type="evidence" value="ECO:0007669"/>
    <property type="project" value="UniProtKB-KW"/>
</dbReference>
<name>A0A1Q6R4M3_9FIRM</name>
<dbReference type="NCBIfam" id="TIGR00753">
    <property type="entry name" value="undec_PP_bacA"/>
    <property type="match status" value="1"/>
</dbReference>
<feature type="transmembrane region" description="Helical" evidence="17">
    <location>
        <begin position="217"/>
        <end position="238"/>
    </location>
</feature>
<dbReference type="Proteomes" id="UP000186777">
    <property type="component" value="Unassembled WGS sequence"/>
</dbReference>
<feature type="transmembrane region" description="Helical" evidence="17">
    <location>
        <begin position="106"/>
        <end position="126"/>
    </location>
</feature>
<proteinExistence type="inferred from homology"/>
<evidence type="ECO:0000256" key="4">
    <source>
        <dbReference type="ARBA" id="ARBA00021581"/>
    </source>
</evidence>
<dbReference type="GO" id="GO:0050380">
    <property type="term" value="F:undecaprenyl-diphosphatase activity"/>
    <property type="evidence" value="ECO:0007669"/>
    <property type="project" value="UniProtKB-UniRule"/>
</dbReference>
<dbReference type="GO" id="GO:0009252">
    <property type="term" value="P:peptidoglycan biosynthetic process"/>
    <property type="evidence" value="ECO:0007669"/>
    <property type="project" value="UniProtKB-KW"/>
</dbReference>
<evidence type="ECO:0000256" key="1">
    <source>
        <dbReference type="ARBA" id="ARBA00004651"/>
    </source>
</evidence>
<feature type="transmembrane region" description="Helical" evidence="17">
    <location>
        <begin position="82"/>
        <end position="100"/>
    </location>
</feature>
<dbReference type="PANTHER" id="PTHR30622:SF3">
    <property type="entry name" value="UNDECAPRENYL-DIPHOSPHATASE"/>
    <property type="match status" value="1"/>
</dbReference>
<evidence type="ECO:0000256" key="9">
    <source>
        <dbReference type="ARBA" id="ARBA00022984"/>
    </source>
</evidence>
<keyword evidence="5 17" id="KW-1003">Cell membrane</keyword>
<evidence type="ECO:0000256" key="6">
    <source>
        <dbReference type="ARBA" id="ARBA00022692"/>
    </source>
</evidence>
<dbReference type="STRING" id="626940.BHW43_06945"/>
<feature type="transmembrane region" description="Helical" evidence="17">
    <location>
        <begin position="250"/>
        <end position="266"/>
    </location>
</feature>
<evidence type="ECO:0000256" key="12">
    <source>
        <dbReference type="ARBA" id="ARBA00023251"/>
    </source>
</evidence>
<feature type="transmembrane region" description="Helical" evidence="17">
    <location>
        <begin position="185"/>
        <end position="205"/>
    </location>
</feature>
<comment type="function">
    <text evidence="17">Catalyzes the dephosphorylation of undecaprenyl diphosphate (UPP). Confers resistance to bacitracin.</text>
</comment>
<dbReference type="EMBL" id="MNTG01000031">
    <property type="protein sequence ID" value="OLA37297.1"/>
    <property type="molecule type" value="Genomic_DNA"/>
</dbReference>
<comment type="catalytic activity">
    <reaction evidence="16 17">
        <text>di-trans,octa-cis-undecaprenyl diphosphate + H2O = di-trans,octa-cis-undecaprenyl phosphate + phosphate + H(+)</text>
        <dbReference type="Rhea" id="RHEA:28094"/>
        <dbReference type="ChEBI" id="CHEBI:15377"/>
        <dbReference type="ChEBI" id="CHEBI:15378"/>
        <dbReference type="ChEBI" id="CHEBI:43474"/>
        <dbReference type="ChEBI" id="CHEBI:58405"/>
        <dbReference type="ChEBI" id="CHEBI:60392"/>
        <dbReference type="EC" id="3.6.1.27"/>
    </reaction>
</comment>
<protein>
    <recommendedName>
        <fullName evidence="4 17">Undecaprenyl-diphosphatase</fullName>
        <ecNumber evidence="3 17">3.6.1.27</ecNumber>
    </recommendedName>
    <alternativeName>
        <fullName evidence="15 17">Bacitracin resistance protein</fullName>
    </alternativeName>
    <alternativeName>
        <fullName evidence="14 17">Undecaprenyl pyrophosphate phosphatase</fullName>
    </alternativeName>
</protein>
<evidence type="ECO:0000256" key="3">
    <source>
        <dbReference type="ARBA" id="ARBA00012374"/>
    </source>
</evidence>
<dbReference type="GO" id="GO:0046677">
    <property type="term" value="P:response to antibiotic"/>
    <property type="evidence" value="ECO:0007669"/>
    <property type="project" value="UniProtKB-UniRule"/>
</dbReference>
<reference evidence="18 19" key="1">
    <citation type="journal article" date="2016" name="Nat. Biotechnol.">
        <title>Measurement of bacterial replication rates in microbial communities.</title>
        <authorList>
            <person name="Brown C.T."/>
            <person name="Olm M.R."/>
            <person name="Thomas B.C."/>
            <person name="Banfield J.F."/>
        </authorList>
    </citation>
    <scope>NUCLEOTIDE SEQUENCE [LARGE SCALE GENOMIC DNA]</scope>
    <source>
        <strain evidence="18">46_33</strain>
    </source>
</reference>
<evidence type="ECO:0000256" key="15">
    <source>
        <dbReference type="ARBA" id="ARBA00032932"/>
    </source>
</evidence>
<dbReference type="GO" id="GO:0071555">
    <property type="term" value="P:cell wall organization"/>
    <property type="evidence" value="ECO:0007669"/>
    <property type="project" value="UniProtKB-KW"/>
</dbReference>
<evidence type="ECO:0000256" key="16">
    <source>
        <dbReference type="ARBA" id="ARBA00047594"/>
    </source>
</evidence>
<organism evidence="18 19">
    <name type="scientific">Phascolarctobacterium succinatutens</name>
    <dbReference type="NCBI Taxonomy" id="626940"/>
    <lineage>
        <taxon>Bacteria</taxon>
        <taxon>Bacillati</taxon>
        <taxon>Bacillota</taxon>
        <taxon>Negativicutes</taxon>
        <taxon>Acidaminococcales</taxon>
        <taxon>Acidaminococcaceae</taxon>
        <taxon>Phascolarctobacterium</taxon>
    </lineage>
</organism>
<dbReference type="PANTHER" id="PTHR30622">
    <property type="entry name" value="UNDECAPRENYL-DIPHOSPHATASE"/>
    <property type="match status" value="1"/>
</dbReference>
<evidence type="ECO:0000256" key="13">
    <source>
        <dbReference type="ARBA" id="ARBA00023316"/>
    </source>
</evidence>
<keyword evidence="9 17" id="KW-0573">Peptidoglycan synthesis</keyword>
<feature type="transmembrane region" description="Helical" evidence="17">
    <location>
        <begin position="44"/>
        <end position="61"/>
    </location>
</feature>
<feature type="transmembrane region" description="Helical" evidence="17">
    <location>
        <begin position="147"/>
        <end position="165"/>
    </location>
</feature>
<evidence type="ECO:0000256" key="8">
    <source>
        <dbReference type="ARBA" id="ARBA00022960"/>
    </source>
</evidence>
<keyword evidence="10 17" id="KW-1133">Transmembrane helix</keyword>
<evidence type="ECO:0000256" key="5">
    <source>
        <dbReference type="ARBA" id="ARBA00022475"/>
    </source>
</evidence>
<dbReference type="GO" id="GO:0005886">
    <property type="term" value="C:plasma membrane"/>
    <property type="evidence" value="ECO:0007669"/>
    <property type="project" value="UniProtKB-SubCell"/>
</dbReference>
<evidence type="ECO:0000256" key="14">
    <source>
        <dbReference type="ARBA" id="ARBA00032707"/>
    </source>
</evidence>
<evidence type="ECO:0000256" key="17">
    <source>
        <dbReference type="HAMAP-Rule" id="MF_01006"/>
    </source>
</evidence>
<dbReference type="AlphaFoldDB" id="A0A1Q6R4M3"/>
<gene>
    <name evidence="17" type="primary">uppP</name>
    <name evidence="18" type="ORF">BHW43_06945</name>
</gene>
<dbReference type="RefSeq" id="WP_021720624.1">
    <property type="nucleotide sequence ID" value="NZ_CAMQNL010000005.1"/>
</dbReference>
<evidence type="ECO:0000313" key="18">
    <source>
        <dbReference type="EMBL" id="OLA37297.1"/>
    </source>
</evidence>
<keyword evidence="12 17" id="KW-0046">Antibiotic resistance</keyword>
<evidence type="ECO:0000256" key="7">
    <source>
        <dbReference type="ARBA" id="ARBA00022801"/>
    </source>
</evidence>
<keyword evidence="13 17" id="KW-0961">Cell wall biogenesis/degradation</keyword>
<dbReference type="NCBIfam" id="NF001390">
    <property type="entry name" value="PRK00281.1-4"/>
    <property type="match status" value="1"/>
</dbReference>
<sequence length="267" mass="29861">MDLNLIAVIVGIVEGLTEFLPVSSTGHMIIVGHVLGFEGQLADVFDVFVQLGAILSVVFIYKERFARFFTKDGWDINKGLSVWHVAAGIVPVMLVAFFLYHYIKEYLFSPFTVAIGLFLGGLLLMFAEYRTKGREAELVDDVDKISIRQAVWVGIYQFLSLWPGFSRSGSTIAGGLLVGLTRSAAANYTFVIAVPLMFVACIYDLLKNLQYLSAGDLQVLVIGFVVSFIVAYISVLWFLKFLQNSKLTSFAVYRILLAGVTYWYFYM</sequence>
<evidence type="ECO:0000313" key="19">
    <source>
        <dbReference type="Proteomes" id="UP000186777"/>
    </source>
</evidence>